<evidence type="ECO:0000313" key="2">
    <source>
        <dbReference type="EMBL" id="TRM59957.1"/>
    </source>
</evidence>
<name>A0A550C576_9AGAR</name>
<sequence>MKASMSSVRELIASLRNDDDRLDCKDGISLLSLKHHILLTYMQSLALVNTRRVIGHTLSTRTPPAEPFSSADRITRGDNPGDLVDSMIEGRIALEKISILEGRMRYQIEKLMRLAEEPEKSTNVADDPLAFRPNPQNLLDAQNDGDSDAESVASRASHSAGKDEIYRPPRLAPMPYNPTTSKEKRASKRTALPPPTALRALADPSQPHAESTSGLGTTPSLQSARARYLTRLNNYEEENFTRVVMRKRDALRRERDEEDMALGADLSDPRRGGKNRRRGGLEDEFGDVLKDAERAGGAGDAYEELRQRGKKRSLLERSRARREEAPEEDEGERPGKKRKTRFELAAKSAGKRMKKQGKRA</sequence>
<gene>
    <name evidence="2" type="ORF">BD626DRAFT_408461</name>
</gene>
<feature type="region of interest" description="Disordered" evidence="1">
    <location>
        <begin position="58"/>
        <end position="81"/>
    </location>
</feature>
<dbReference type="STRING" id="97359.A0A550C576"/>
<dbReference type="PANTHER" id="PTHR13237">
    <property type="entry name" value="SOMETHING ABOUT SILENCING PROTEIN 10-RELATED"/>
    <property type="match status" value="1"/>
</dbReference>
<dbReference type="PANTHER" id="PTHR13237:SF9">
    <property type="entry name" value="NEUROGUIDIN"/>
    <property type="match status" value="1"/>
</dbReference>
<feature type="compositionally biased region" description="Basic and acidic residues" evidence="1">
    <location>
        <begin position="303"/>
        <end position="324"/>
    </location>
</feature>
<dbReference type="Proteomes" id="UP000320762">
    <property type="component" value="Unassembled WGS sequence"/>
</dbReference>
<dbReference type="GO" id="GO:0000462">
    <property type="term" value="P:maturation of SSU-rRNA from tricistronic rRNA transcript (SSU-rRNA, 5.8S rRNA, LSU-rRNA)"/>
    <property type="evidence" value="ECO:0007669"/>
    <property type="project" value="TreeGrafter"/>
</dbReference>
<accession>A0A550C576</accession>
<proteinExistence type="predicted"/>
<evidence type="ECO:0000313" key="3">
    <source>
        <dbReference type="Proteomes" id="UP000320762"/>
    </source>
</evidence>
<dbReference type="EMBL" id="VDMD01000025">
    <property type="protein sequence ID" value="TRM59957.1"/>
    <property type="molecule type" value="Genomic_DNA"/>
</dbReference>
<organism evidence="2 3">
    <name type="scientific">Schizophyllum amplum</name>
    <dbReference type="NCBI Taxonomy" id="97359"/>
    <lineage>
        <taxon>Eukaryota</taxon>
        <taxon>Fungi</taxon>
        <taxon>Dikarya</taxon>
        <taxon>Basidiomycota</taxon>
        <taxon>Agaricomycotina</taxon>
        <taxon>Agaricomycetes</taxon>
        <taxon>Agaricomycetidae</taxon>
        <taxon>Agaricales</taxon>
        <taxon>Schizophyllaceae</taxon>
        <taxon>Schizophyllum</taxon>
    </lineage>
</organism>
<feature type="region of interest" description="Disordered" evidence="1">
    <location>
        <begin position="252"/>
        <end position="360"/>
    </location>
</feature>
<evidence type="ECO:0008006" key="4">
    <source>
        <dbReference type="Google" id="ProtNLM"/>
    </source>
</evidence>
<comment type="caution">
    <text evidence="2">The sequence shown here is derived from an EMBL/GenBank/DDBJ whole genome shotgun (WGS) entry which is preliminary data.</text>
</comment>
<evidence type="ECO:0000256" key="1">
    <source>
        <dbReference type="SAM" id="MobiDB-lite"/>
    </source>
</evidence>
<protein>
    <recommendedName>
        <fullName evidence="4">Sas10/Utp3/C1D family-domain-containing protein</fullName>
    </recommendedName>
</protein>
<feature type="compositionally biased region" description="Basic residues" evidence="1">
    <location>
        <begin position="349"/>
        <end position="360"/>
    </location>
</feature>
<dbReference type="AlphaFoldDB" id="A0A550C576"/>
<dbReference type="GO" id="GO:0032040">
    <property type="term" value="C:small-subunit processome"/>
    <property type="evidence" value="ECO:0007669"/>
    <property type="project" value="TreeGrafter"/>
</dbReference>
<feature type="region of interest" description="Disordered" evidence="1">
    <location>
        <begin position="117"/>
        <end position="222"/>
    </location>
</feature>
<dbReference type="OrthoDB" id="203440at2759"/>
<reference evidence="2 3" key="1">
    <citation type="journal article" date="2019" name="New Phytol.">
        <title>Comparative genomics reveals unique wood-decay strategies and fruiting body development in the Schizophyllaceae.</title>
        <authorList>
            <person name="Almasi E."/>
            <person name="Sahu N."/>
            <person name="Krizsan K."/>
            <person name="Balint B."/>
            <person name="Kovacs G.M."/>
            <person name="Kiss B."/>
            <person name="Cseklye J."/>
            <person name="Drula E."/>
            <person name="Henrissat B."/>
            <person name="Nagy I."/>
            <person name="Chovatia M."/>
            <person name="Adam C."/>
            <person name="LaButti K."/>
            <person name="Lipzen A."/>
            <person name="Riley R."/>
            <person name="Grigoriev I.V."/>
            <person name="Nagy L.G."/>
        </authorList>
    </citation>
    <scope>NUCLEOTIDE SEQUENCE [LARGE SCALE GENOMIC DNA]</scope>
    <source>
        <strain evidence="2 3">NL-1724</strain>
    </source>
</reference>
<keyword evidence="3" id="KW-1185">Reference proteome</keyword>
<feature type="compositionally biased region" description="Polar residues" evidence="1">
    <location>
        <begin position="208"/>
        <end position="222"/>
    </location>
</feature>